<evidence type="ECO:0000313" key="2">
    <source>
        <dbReference type="EMBL" id="AWK10374.1"/>
    </source>
</evidence>
<sequence length="312" mass="30533">MLPGGRLGSCAVPSCCGGGSQGEGSVGRDAYGRASGSGASGRDASGSGASGSGASGSGACGGGTLPAARAVSLYAHHSASPPSVLPPTAINSRLWSGANPLGITAGASTPLGRAAAFAGRTEPLRAAAAIRNTLHKRYHGRIAGRPGRPTAAGPIPAEYAGRRRRRRIRNTRTASAVATASPAECRRVRPSVGGSGRVPALCGSAPPCRASAGRHCPVSATPGSTAGRVPEDPGTTRVAANSAIAAAHRGRPDRTGSGLPGSGGSQVARQGRTAGRGRAARAVPAGPPGVGVRREPGKRAGTPERAPATIDA</sequence>
<proteinExistence type="predicted"/>
<feature type="compositionally biased region" description="Low complexity" evidence="1">
    <location>
        <begin position="267"/>
        <end position="284"/>
    </location>
</feature>
<gene>
    <name evidence="2" type="ORF">DDQ41_17390</name>
</gene>
<dbReference type="EMBL" id="CP029254">
    <property type="protein sequence ID" value="AWK10374.1"/>
    <property type="molecule type" value="Genomic_DNA"/>
</dbReference>
<reference evidence="2 3" key="1">
    <citation type="submission" date="2018-05" db="EMBL/GenBank/DDBJ databases">
        <title>Complete genome sequence of the Type Strain of Streptomyces spongiicola HNM0071, the producer of staurosporine.</title>
        <authorList>
            <person name="Zhou S."/>
            <person name="Huang X."/>
        </authorList>
    </citation>
    <scope>NUCLEOTIDE SEQUENCE [LARGE SCALE GENOMIC DNA]</scope>
    <source>
        <strain evidence="2 3">HNM0071</strain>
    </source>
</reference>
<accession>A0ABN5KQA5</accession>
<evidence type="ECO:0000313" key="3">
    <source>
        <dbReference type="Proteomes" id="UP000245051"/>
    </source>
</evidence>
<feature type="compositionally biased region" description="Gly residues" evidence="1">
    <location>
        <begin position="48"/>
        <end position="59"/>
    </location>
</feature>
<protein>
    <submittedName>
        <fullName evidence="2">Uncharacterized protein</fullName>
    </submittedName>
</protein>
<evidence type="ECO:0000256" key="1">
    <source>
        <dbReference type="SAM" id="MobiDB-lite"/>
    </source>
</evidence>
<feature type="compositionally biased region" description="Basic and acidic residues" evidence="1">
    <location>
        <begin position="292"/>
        <end position="302"/>
    </location>
</feature>
<keyword evidence="3" id="KW-1185">Reference proteome</keyword>
<feature type="compositionally biased region" description="Low complexity" evidence="1">
    <location>
        <begin position="27"/>
        <end position="47"/>
    </location>
</feature>
<organism evidence="2 3">
    <name type="scientific">Streptomyces spongiicola</name>
    <dbReference type="NCBI Taxonomy" id="1690221"/>
    <lineage>
        <taxon>Bacteria</taxon>
        <taxon>Bacillati</taxon>
        <taxon>Actinomycetota</taxon>
        <taxon>Actinomycetes</taxon>
        <taxon>Kitasatosporales</taxon>
        <taxon>Streptomycetaceae</taxon>
        <taxon>Streptomyces</taxon>
    </lineage>
</organism>
<feature type="region of interest" description="Disordered" evidence="1">
    <location>
        <begin position="17"/>
        <end position="59"/>
    </location>
</feature>
<name>A0ABN5KQA5_9ACTN</name>
<dbReference type="Proteomes" id="UP000245051">
    <property type="component" value="Chromosome"/>
</dbReference>
<feature type="region of interest" description="Disordered" evidence="1">
    <location>
        <begin position="245"/>
        <end position="312"/>
    </location>
</feature>